<evidence type="ECO:0000313" key="2">
    <source>
        <dbReference type="Proteomes" id="UP000887581"/>
    </source>
</evidence>
<feature type="region of interest" description="Disordered" evidence="1">
    <location>
        <begin position="1"/>
        <end position="54"/>
    </location>
</feature>
<sequence>MEWKQPVVMDTTIDGHSAGNVDLRIGKKEGGTRTRQRIRKRSAEAEAETGQKLSEDAKEGLLAVERICMRKVFYEKMEIN</sequence>
<accession>A0A915PTP3</accession>
<organism evidence="2 3">
    <name type="scientific">Setaria digitata</name>
    <dbReference type="NCBI Taxonomy" id="48799"/>
    <lineage>
        <taxon>Eukaryota</taxon>
        <taxon>Metazoa</taxon>
        <taxon>Ecdysozoa</taxon>
        <taxon>Nematoda</taxon>
        <taxon>Chromadorea</taxon>
        <taxon>Rhabditida</taxon>
        <taxon>Spirurina</taxon>
        <taxon>Spiruromorpha</taxon>
        <taxon>Filarioidea</taxon>
        <taxon>Setariidae</taxon>
        <taxon>Setaria</taxon>
    </lineage>
</organism>
<name>A0A915PTP3_9BILA</name>
<evidence type="ECO:0000256" key="1">
    <source>
        <dbReference type="SAM" id="MobiDB-lite"/>
    </source>
</evidence>
<dbReference type="Proteomes" id="UP000887581">
    <property type="component" value="Unplaced"/>
</dbReference>
<reference evidence="3" key="1">
    <citation type="submission" date="2022-11" db="UniProtKB">
        <authorList>
            <consortium name="WormBaseParasite"/>
        </authorList>
    </citation>
    <scope>IDENTIFICATION</scope>
</reference>
<protein>
    <submittedName>
        <fullName evidence="3">Uncharacterized protein</fullName>
    </submittedName>
</protein>
<proteinExistence type="predicted"/>
<dbReference type="AlphaFoldDB" id="A0A915PTP3"/>
<dbReference type="WBParaSite" id="sdigi.contig424.g8224.t1">
    <property type="protein sequence ID" value="sdigi.contig424.g8224.t1"/>
    <property type="gene ID" value="sdigi.contig424.g8224"/>
</dbReference>
<keyword evidence="2" id="KW-1185">Reference proteome</keyword>
<evidence type="ECO:0000313" key="3">
    <source>
        <dbReference type="WBParaSite" id="sdigi.contig424.g8224.t1"/>
    </source>
</evidence>